<evidence type="ECO:0000313" key="1">
    <source>
        <dbReference type="EMBL" id="MEE3717501.1"/>
    </source>
</evidence>
<gene>
    <name evidence="1" type="ORF">V2H45_12125</name>
</gene>
<evidence type="ECO:0000313" key="2">
    <source>
        <dbReference type="Proteomes" id="UP001333818"/>
    </source>
</evidence>
<proteinExistence type="predicted"/>
<dbReference type="EMBL" id="JAZBJZ010000043">
    <property type="protein sequence ID" value="MEE3717501.1"/>
    <property type="molecule type" value="Genomic_DNA"/>
</dbReference>
<dbReference type="RefSeq" id="WP_330483930.1">
    <property type="nucleotide sequence ID" value="NZ_JAZBJZ010000043.1"/>
</dbReference>
<comment type="caution">
    <text evidence="1">The sequence shown here is derived from an EMBL/GenBank/DDBJ whole genome shotgun (WGS) entry which is preliminary data.</text>
</comment>
<sequence>MEIWEQISRQRVQHIIESYQLYGDVFDDFSDYLEDLLIAYAPPLIELALIEILVQSWLQIPLIKGIAFIEKVHEQLKSWEYGAIAPKITPSQFRQITGLDPTPVFGSNYNQPSLHKSTY</sequence>
<keyword evidence="2" id="KW-1185">Reference proteome</keyword>
<name>A0AAW9Q4F1_9CYAN</name>
<protein>
    <submittedName>
        <fullName evidence="1">Uncharacterized protein</fullName>
    </submittedName>
</protein>
<accession>A0AAW9Q4F1</accession>
<dbReference type="Proteomes" id="UP001333818">
    <property type="component" value="Unassembled WGS sequence"/>
</dbReference>
<dbReference type="AlphaFoldDB" id="A0AAW9Q4F1"/>
<organism evidence="1 2">
    <name type="scientific">Tumidithrix elongata BACA0141</name>
    <dbReference type="NCBI Taxonomy" id="2716417"/>
    <lineage>
        <taxon>Bacteria</taxon>
        <taxon>Bacillati</taxon>
        <taxon>Cyanobacteriota</taxon>
        <taxon>Cyanophyceae</taxon>
        <taxon>Pseudanabaenales</taxon>
        <taxon>Pseudanabaenaceae</taxon>
        <taxon>Tumidithrix</taxon>
        <taxon>Tumidithrix elongata</taxon>
    </lineage>
</organism>
<reference evidence="1" key="1">
    <citation type="submission" date="2024-01" db="EMBL/GenBank/DDBJ databases">
        <title>Bank of Algae and Cyanobacteria of the Azores (BACA) strain genomes.</title>
        <authorList>
            <person name="Luz R."/>
            <person name="Cordeiro R."/>
            <person name="Fonseca A."/>
            <person name="Goncalves V."/>
        </authorList>
    </citation>
    <scope>NUCLEOTIDE SEQUENCE</scope>
    <source>
        <strain evidence="1">BACA0141</strain>
    </source>
</reference>